<feature type="transmembrane region" description="Helical" evidence="7">
    <location>
        <begin position="292"/>
        <end position="316"/>
    </location>
</feature>
<evidence type="ECO:0000256" key="6">
    <source>
        <dbReference type="ARBA" id="ARBA00023136"/>
    </source>
</evidence>
<reference evidence="11" key="2">
    <citation type="submission" date="2019-10" db="EMBL/GenBank/DDBJ databases">
        <title>A de novo genome assembly of a pear dwarfing rootstock.</title>
        <authorList>
            <person name="Wang F."/>
            <person name="Wang J."/>
            <person name="Li S."/>
            <person name="Zhang Y."/>
            <person name="Fang M."/>
            <person name="Ma L."/>
            <person name="Zhao Y."/>
            <person name="Jiang S."/>
        </authorList>
    </citation>
    <scope>NUCLEOTIDE SEQUENCE [LARGE SCALE GENOMIC DNA]</scope>
</reference>
<reference evidence="10 11" key="1">
    <citation type="submission" date="2019-09" db="EMBL/GenBank/DDBJ databases">
        <authorList>
            <person name="Ou C."/>
        </authorList>
    </citation>
    <scope>NUCLEOTIDE SEQUENCE [LARGE SCALE GENOMIC DNA]</scope>
    <source>
        <strain evidence="10">S2</strain>
        <tissue evidence="10">Leaf</tissue>
    </source>
</reference>
<dbReference type="InterPro" id="IPR025312">
    <property type="entry name" value="DUF4216"/>
</dbReference>
<dbReference type="AlphaFoldDB" id="A0A5N5FBB1"/>
<feature type="domain" description="DUF4216" evidence="9">
    <location>
        <begin position="672"/>
        <end position="729"/>
    </location>
</feature>
<dbReference type="GO" id="GO:0005774">
    <property type="term" value="C:vacuolar membrane"/>
    <property type="evidence" value="ECO:0007669"/>
    <property type="project" value="TreeGrafter"/>
</dbReference>
<reference evidence="10 11" key="3">
    <citation type="submission" date="2019-11" db="EMBL/GenBank/DDBJ databases">
        <title>A de novo genome assembly of a pear dwarfing rootstock.</title>
        <authorList>
            <person name="Wang F."/>
            <person name="Wang J."/>
            <person name="Li S."/>
            <person name="Zhang Y."/>
            <person name="Fang M."/>
            <person name="Ma L."/>
            <person name="Zhao Y."/>
            <person name="Jiang S."/>
        </authorList>
    </citation>
    <scope>NUCLEOTIDE SEQUENCE [LARGE SCALE GENOMIC DNA]</scope>
    <source>
        <strain evidence="10">S2</strain>
        <tissue evidence="10">Leaf</tissue>
    </source>
</reference>
<accession>A0A5N5FBB1</accession>
<dbReference type="Pfam" id="PF02992">
    <property type="entry name" value="Transposase_21"/>
    <property type="match status" value="1"/>
</dbReference>
<dbReference type="GO" id="GO:0015179">
    <property type="term" value="F:L-amino acid transmembrane transporter activity"/>
    <property type="evidence" value="ECO:0007669"/>
    <property type="project" value="TreeGrafter"/>
</dbReference>
<evidence type="ECO:0000256" key="1">
    <source>
        <dbReference type="ARBA" id="ARBA00004141"/>
    </source>
</evidence>
<feature type="transmembrane region" description="Helical" evidence="7">
    <location>
        <begin position="262"/>
        <end position="280"/>
    </location>
</feature>
<evidence type="ECO:0000256" key="5">
    <source>
        <dbReference type="ARBA" id="ARBA00022989"/>
    </source>
</evidence>
<dbReference type="PANTHER" id="PTHR22950:SF696">
    <property type="entry name" value="AMINO ACID TRANSPORTER TRANSMEMBRANE DOMAIN-CONTAINING PROTEIN"/>
    <property type="match status" value="1"/>
</dbReference>
<evidence type="ECO:0000259" key="9">
    <source>
        <dbReference type="Pfam" id="PF13952"/>
    </source>
</evidence>
<keyword evidence="2" id="KW-0813">Transport</keyword>
<feature type="transmembrane region" description="Helical" evidence="7">
    <location>
        <begin position="103"/>
        <end position="125"/>
    </location>
</feature>
<feature type="transmembrane region" description="Helical" evidence="7">
    <location>
        <begin position="336"/>
        <end position="354"/>
    </location>
</feature>
<protein>
    <submittedName>
        <fullName evidence="10">Vacuolar amino acid transporter 1-like</fullName>
    </submittedName>
</protein>
<proteinExistence type="predicted"/>
<gene>
    <name evidence="10" type="ORF">D8674_010647</name>
</gene>
<sequence length="757" mass="86023">MNMWNKLFGKSKSNCLPHQNQVIGSDAMQLAKLALQQLRCNVCLEENKVCKCDQSFESCKRVAGADEHHAEANNSVTHSVINMTGMLIGLGQLSTPYALETGGWSSVFLLIGLGIISAYCSHLLGKCLDKHPKSRTYTDIGHNAFGSKGKILAASFIYMEIFMALVSYTISLHDNLATVFLGIQLKVSWAKLPKSQLLTFIAVLVALPSLWLRDLSSISFLSFGGVLMSLVIFISVACTAIFGGVKLNHTIPALQIHNIPAISGLYIFSFAGHIVFPNLYKAMKDPSKFTKVSIISFTLVTILYTSLAFMGAKLFGPQVNPQITLSMPPHLIVTKIALWATVLTPMTKYALEFAPMAIQLEHNLPQSFSSRTKLLIRAIVGSVLLLLILVLALSVPYFEYVLSLTGSLPRLQRLYMSMHTTIDMRWHKEGRVNVDVMSHPVDGETWKEFDRMYPDFTADPRNIKFDWMYMMLTLLITKDLGKSIDVYLQPLVDELKDLWENNVRTYHNYGVRTIRPSWGTKETWLSAREWSGDEILDQLNRLEFGHFGKGVNKPKPTTHLNWTHKKHEKLMKWEHPSHLYAKKHRDLFPSWFHAHMNKLKELNSPSYDEEFYNLARGLLHVELFSSCHVNGIKFLGATHDDKSSTQNSGVHVPGVGNSEDIDFYGELASVVQLLYKDRCQEILFKYLWFDTNPHNRMSVKRDHGLLSVNTTRHWYNEDPYILATMAKQISIYTTLKQAMVGKLFRRLIEEGYMIFRN</sequence>
<evidence type="ECO:0000259" key="8">
    <source>
        <dbReference type="Pfam" id="PF01490"/>
    </source>
</evidence>
<comment type="caution">
    <text evidence="10">The sequence shown here is derived from an EMBL/GenBank/DDBJ whole genome shotgun (WGS) entry which is preliminary data.</text>
</comment>
<dbReference type="InterPro" id="IPR013057">
    <property type="entry name" value="AA_transpt_TM"/>
</dbReference>
<dbReference type="Pfam" id="PF13952">
    <property type="entry name" value="DUF4216"/>
    <property type="match status" value="1"/>
</dbReference>
<dbReference type="EMBL" id="SMOL01000753">
    <property type="protein sequence ID" value="KAB2600376.1"/>
    <property type="molecule type" value="Genomic_DNA"/>
</dbReference>
<dbReference type="OrthoDB" id="655540at2759"/>
<keyword evidence="5 7" id="KW-1133">Transmembrane helix</keyword>
<evidence type="ECO:0000256" key="7">
    <source>
        <dbReference type="SAM" id="Phobius"/>
    </source>
</evidence>
<evidence type="ECO:0000313" key="11">
    <source>
        <dbReference type="Proteomes" id="UP000327157"/>
    </source>
</evidence>
<feature type="domain" description="Amino acid transporter transmembrane" evidence="8">
    <location>
        <begin position="74"/>
        <end position="408"/>
    </location>
</feature>
<feature type="transmembrane region" description="Helical" evidence="7">
    <location>
        <begin position="374"/>
        <end position="398"/>
    </location>
</feature>
<feature type="transmembrane region" description="Helical" evidence="7">
    <location>
        <begin position="151"/>
        <end position="170"/>
    </location>
</feature>
<feature type="transmembrane region" description="Helical" evidence="7">
    <location>
        <begin position="195"/>
        <end position="213"/>
    </location>
</feature>
<evidence type="ECO:0000256" key="4">
    <source>
        <dbReference type="ARBA" id="ARBA00022970"/>
    </source>
</evidence>
<dbReference type="Proteomes" id="UP000327157">
    <property type="component" value="Chromosome 13"/>
</dbReference>
<evidence type="ECO:0000256" key="2">
    <source>
        <dbReference type="ARBA" id="ARBA00022448"/>
    </source>
</evidence>
<feature type="transmembrane region" description="Helical" evidence="7">
    <location>
        <begin position="220"/>
        <end position="242"/>
    </location>
</feature>
<keyword evidence="4" id="KW-0029">Amino-acid transport</keyword>
<comment type="subcellular location">
    <subcellularLocation>
        <location evidence="1">Membrane</location>
        <topology evidence="1">Multi-pass membrane protein</topology>
    </subcellularLocation>
</comment>
<keyword evidence="3 7" id="KW-0812">Transmembrane</keyword>
<dbReference type="Pfam" id="PF01490">
    <property type="entry name" value="Aa_trans"/>
    <property type="match status" value="1"/>
</dbReference>
<organism evidence="10 11">
    <name type="scientific">Pyrus ussuriensis x Pyrus communis</name>
    <dbReference type="NCBI Taxonomy" id="2448454"/>
    <lineage>
        <taxon>Eukaryota</taxon>
        <taxon>Viridiplantae</taxon>
        <taxon>Streptophyta</taxon>
        <taxon>Embryophyta</taxon>
        <taxon>Tracheophyta</taxon>
        <taxon>Spermatophyta</taxon>
        <taxon>Magnoliopsida</taxon>
        <taxon>eudicotyledons</taxon>
        <taxon>Gunneridae</taxon>
        <taxon>Pentapetalae</taxon>
        <taxon>rosids</taxon>
        <taxon>fabids</taxon>
        <taxon>Rosales</taxon>
        <taxon>Rosaceae</taxon>
        <taxon>Amygdaloideae</taxon>
        <taxon>Maleae</taxon>
        <taxon>Pyrus</taxon>
    </lineage>
</organism>
<name>A0A5N5FBB1_9ROSA</name>
<dbReference type="PANTHER" id="PTHR22950">
    <property type="entry name" value="AMINO ACID TRANSPORTER"/>
    <property type="match status" value="1"/>
</dbReference>
<dbReference type="InterPro" id="IPR004242">
    <property type="entry name" value="Transposase_21"/>
</dbReference>
<keyword evidence="11" id="KW-1185">Reference proteome</keyword>
<evidence type="ECO:0000313" key="10">
    <source>
        <dbReference type="EMBL" id="KAB2600376.1"/>
    </source>
</evidence>
<evidence type="ECO:0000256" key="3">
    <source>
        <dbReference type="ARBA" id="ARBA00022692"/>
    </source>
</evidence>
<keyword evidence="6 7" id="KW-0472">Membrane</keyword>